<name>A0AAW5VNF6_9LEPT</name>
<protein>
    <submittedName>
        <fullName evidence="2">Lamin tail domain-containing protein</fullName>
    </submittedName>
</protein>
<evidence type="ECO:0000313" key="1">
    <source>
        <dbReference type="EMBL" id="MCW7526931.1"/>
    </source>
</evidence>
<sequence length="943" mass="108159">MQKLGIIFLFFFLGSCQNKDKSPFLFFGDGFSESPIFQFQYGNAEEEGNLVENTSSISFESGVLCLHSLPISLYVRELGAKFRICWKTSIDVANQWKEGFLHLTEDSNEYPTWNWKGKGAEAVLTEYGKWKKDSDKEGFLLEWNSQIWSSGLTTYQTFAIHHPLFLQRTKDECEVIFSTQTITGSPNKRPILSLVFPCPDLNEISELIQTQNDKWFSECVPGEPNVSELFRHSESSYQRFLEWENPKETVICPRSDSLDWVKDGIRKSFRSELFSKRTKLILPHGMVLFSDDPGLFSIPIPKEFLTDLGTQTSVLWGNTDYHDSEFIFRQGTEFFSNQTNSISCRNQYNFWNSKDLFCGNPGLPNQLEKKIKEDRPPSCQAKQIQITEFYPGNHFESQFPIPAFFEFQNTGETCDGSSLQWVFENTIYPLSAEELILPKGAIFLITRKLWSGWNLLEKEKPFSIPKVVYQIPNFHWENRNDKERVSYTNNPTFYHLLRLNTQNRYSIVVDSFGEHPHTRTLASSALLAYGFQMSPGSFNVGLVDHLFTELLEYNPNQSPFLDFGFTGFEEGVVSFQRENGNTYLFWKPSEVRFQTLATSPSPCNGDGFYQLPDGFFSENFYSLRYLSKEKGQSVVLSWDPKSIKERTLGGTHSLHPEPSPIFFSRSILASDHCISDFRSPGKEKHRSLEISRWDGEFTYLTNFPLGTQTEVRLGNNSNTIPLSLQTSGTNIYLVNSGGPFPFSIEEQLYSYFSDPSLIQPRSFLERKGPVQIEAIFPNPKDSQNEWIYLCNRSENPEDMSSYLVEDEASTDELTSYQSRFPNLYPFVNGGKTFELNSTILYPGHCAWVVDPDGKDWVFPIFQKDSDLLLTIKTTQTIGNGISSGESIQLRKKIGQISKLISSFGHKESFSPFRIPVTTGEFLWLKTGSDGMSPEDFEIYREEF</sequence>
<comment type="caution">
    <text evidence="2">The sequence shown here is derived from an EMBL/GenBank/DDBJ whole genome shotgun (WGS) entry which is preliminary data.</text>
</comment>
<accession>A0AAW5VNF6</accession>
<dbReference type="AlphaFoldDB" id="A0AAW5VNF6"/>
<dbReference type="EMBL" id="JAMQPL010000004">
    <property type="protein sequence ID" value="MCW7530680.1"/>
    <property type="molecule type" value="Genomic_DNA"/>
</dbReference>
<dbReference type="Proteomes" id="UP001208912">
    <property type="component" value="Unassembled WGS sequence"/>
</dbReference>
<gene>
    <name evidence="1" type="ORF">ND861_11290</name>
    <name evidence="2" type="ORF">ND862_10675</name>
</gene>
<keyword evidence="4" id="KW-1185">Reference proteome</keyword>
<evidence type="ECO:0000313" key="4">
    <source>
        <dbReference type="Proteomes" id="UP001208912"/>
    </source>
</evidence>
<proteinExistence type="predicted"/>
<dbReference type="PROSITE" id="PS51257">
    <property type="entry name" value="PROKAR_LIPOPROTEIN"/>
    <property type="match status" value="1"/>
</dbReference>
<organism evidence="2 3">
    <name type="scientific">Leptospira soteropolitanensis</name>
    <dbReference type="NCBI Taxonomy" id="2950025"/>
    <lineage>
        <taxon>Bacteria</taxon>
        <taxon>Pseudomonadati</taxon>
        <taxon>Spirochaetota</taxon>
        <taxon>Spirochaetia</taxon>
        <taxon>Leptospirales</taxon>
        <taxon>Leptospiraceae</taxon>
        <taxon>Leptospira</taxon>
    </lineage>
</organism>
<dbReference type="RefSeq" id="WP_265352130.1">
    <property type="nucleotide sequence ID" value="NZ_JAMQPL010000004.1"/>
</dbReference>
<evidence type="ECO:0000313" key="3">
    <source>
        <dbReference type="Proteomes" id="UP001208540"/>
    </source>
</evidence>
<dbReference type="Proteomes" id="UP001208540">
    <property type="component" value="Unassembled WGS sequence"/>
</dbReference>
<reference evidence="2 4" key="1">
    <citation type="submission" date="2022-06" db="EMBL/GenBank/DDBJ databases">
        <title>Leptospira isolates from biofilms formed at urban environments.</title>
        <authorList>
            <person name="Ribeiro P.S."/>
            <person name="Sousa T."/>
            <person name="Carvalho N."/>
            <person name="Aburjaile F."/>
            <person name="Neves F."/>
            <person name="Oliveira D."/>
            <person name="Blanco L."/>
            <person name="Lima J."/>
            <person name="Costa F."/>
            <person name="Brenig B."/>
            <person name="Soares S."/>
            <person name="Ramos R."/>
            <person name="Goes-Neto A."/>
            <person name="Matiuzzi M."/>
            <person name="Azevedo V."/>
            <person name="Ristow P."/>
        </authorList>
    </citation>
    <scope>NUCLEOTIDE SEQUENCE</scope>
    <source>
        <strain evidence="1 4">VSF19</strain>
        <strain evidence="2">VSF20</strain>
    </source>
</reference>
<dbReference type="NCBIfam" id="NF047473">
    <property type="entry name" value="lipo_LIC11755"/>
    <property type="match status" value="1"/>
</dbReference>
<dbReference type="EMBL" id="JAMQPM010000004">
    <property type="protein sequence ID" value="MCW7526931.1"/>
    <property type="molecule type" value="Genomic_DNA"/>
</dbReference>
<evidence type="ECO:0000313" key="2">
    <source>
        <dbReference type="EMBL" id="MCW7530680.1"/>
    </source>
</evidence>